<evidence type="ECO:0000256" key="5">
    <source>
        <dbReference type="ARBA" id="ARBA00044503"/>
    </source>
</evidence>
<evidence type="ECO:0000256" key="6">
    <source>
        <dbReference type="ARBA" id="ARBA00044538"/>
    </source>
</evidence>
<name>F5Y7D8_LEAAZ</name>
<evidence type="ECO:0000256" key="2">
    <source>
        <dbReference type="ARBA" id="ARBA00022670"/>
    </source>
</evidence>
<gene>
    <name evidence="7" type="ordered locus">TREAZ_3494</name>
</gene>
<dbReference type="SUPFAM" id="SSF118010">
    <property type="entry name" value="TM1457-like"/>
    <property type="match status" value="1"/>
</dbReference>
<dbReference type="AlphaFoldDB" id="F5Y7D8"/>
<dbReference type="Gene3D" id="3.30.70.1490">
    <property type="entry name" value="Cysteine protease Prp"/>
    <property type="match status" value="1"/>
</dbReference>
<evidence type="ECO:0000313" key="8">
    <source>
        <dbReference type="Proteomes" id="UP000009222"/>
    </source>
</evidence>
<evidence type="ECO:0000256" key="1">
    <source>
        <dbReference type="ARBA" id="ARBA00022517"/>
    </source>
</evidence>
<sequence length="109" mass="11544">MIQAEVVLDGGLLKSCRVQGHAGSGPKGSDIVCAAVSVLSRTVLRTLSRREGITVRSEAPERGILLLEAEGIGGSREFLAAAGAFLCEGLLSVAEEYPEFCQVTIERRN</sequence>
<keyword evidence="2" id="KW-0645">Protease</keyword>
<dbReference type="CDD" id="cd16332">
    <property type="entry name" value="Prp-like"/>
    <property type="match status" value="1"/>
</dbReference>
<evidence type="ECO:0000256" key="3">
    <source>
        <dbReference type="ARBA" id="ARBA00022801"/>
    </source>
</evidence>
<dbReference type="GO" id="GO:0042254">
    <property type="term" value="P:ribosome biogenesis"/>
    <property type="evidence" value="ECO:0007669"/>
    <property type="project" value="UniProtKB-KW"/>
</dbReference>
<dbReference type="EMBL" id="CP001841">
    <property type="protein sequence ID" value="AEF82342.1"/>
    <property type="molecule type" value="Genomic_DNA"/>
</dbReference>
<proteinExistence type="inferred from homology"/>
<keyword evidence="8" id="KW-1185">Reference proteome</keyword>
<dbReference type="InterPro" id="IPR036764">
    <property type="entry name" value="Peptidase_Prp_sf"/>
</dbReference>
<dbReference type="Pfam" id="PF04327">
    <property type="entry name" value="Peptidase_Prp"/>
    <property type="match status" value="1"/>
</dbReference>
<dbReference type="RefSeq" id="WP_015712081.1">
    <property type="nucleotide sequence ID" value="NC_015577.1"/>
</dbReference>
<keyword evidence="4" id="KW-0788">Thiol protease</keyword>
<dbReference type="GO" id="GO:0006508">
    <property type="term" value="P:proteolysis"/>
    <property type="evidence" value="ECO:0007669"/>
    <property type="project" value="UniProtKB-KW"/>
</dbReference>
<dbReference type="OrthoDB" id="48998at2"/>
<reference evidence="8" key="1">
    <citation type="submission" date="2009-12" db="EMBL/GenBank/DDBJ databases">
        <title>Complete sequence of Treponema azotonutricium strain ZAS-9.</title>
        <authorList>
            <person name="Tetu S.G."/>
            <person name="Matson E."/>
            <person name="Ren Q."/>
            <person name="Seshadri R."/>
            <person name="Elbourne L."/>
            <person name="Hassan K.A."/>
            <person name="Durkin A."/>
            <person name="Radune D."/>
            <person name="Mohamoud Y."/>
            <person name="Shay R."/>
            <person name="Jin S."/>
            <person name="Zhang X."/>
            <person name="Lucey K."/>
            <person name="Ballor N.R."/>
            <person name="Ottesen E."/>
            <person name="Rosenthal R."/>
            <person name="Allen A."/>
            <person name="Leadbetter J.R."/>
            <person name="Paulsen I.T."/>
        </authorList>
    </citation>
    <scope>NUCLEOTIDE SEQUENCE [LARGE SCALE GENOMIC DNA]</scope>
    <source>
        <strain evidence="8">ATCC BAA-888 / DSM 13862 / ZAS-9</strain>
    </source>
</reference>
<dbReference type="HOGENOM" id="CLU_140910_3_0_12"/>
<dbReference type="InParanoid" id="F5Y7D8"/>
<dbReference type="KEGG" id="taz:TREAZ_3494"/>
<dbReference type="InterPro" id="IPR007422">
    <property type="entry name" value="Peptidase_Prp"/>
</dbReference>
<reference evidence="7 8" key="2">
    <citation type="journal article" date="2011" name="ISME J.">
        <title>RNA-seq reveals cooperative metabolic interactions between two termite-gut spirochete species in co-culture.</title>
        <authorList>
            <person name="Rosenthal A.Z."/>
            <person name="Matson E.G."/>
            <person name="Eldar A."/>
            <person name="Leadbetter J.R."/>
        </authorList>
    </citation>
    <scope>NUCLEOTIDE SEQUENCE [LARGE SCALE GENOMIC DNA]</scope>
    <source>
        <strain evidence="8">ATCC BAA-888 / DSM 13862 / ZAS-9</strain>
    </source>
</reference>
<keyword evidence="3" id="KW-0378">Hydrolase</keyword>
<comment type="similarity">
    <text evidence="5">Belongs to the Prp family.</text>
</comment>
<organism evidence="7 8">
    <name type="scientific">Leadbettera azotonutricia (strain ATCC BAA-888 / DSM 13862 / ZAS-9)</name>
    <name type="common">Treponema azotonutricium</name>
    <dbReference type="NCBI Taxonomy" id="545695"/>
    <lineage>
        <taxon>Bacteria</taxon>
        <taxon>Pseudomonadati</taxon>
        <taxon>Spirochaetota</taxon>
        <taxon>Spirochaetia</taxon>
        <taxon>Spirochaetales</taxon>
        <taxon>Breznakiellaceae</taxon>
        <taxon>Leadbettera</taxon>
    </lineage>
</organism>
<protein>
    <recommendedName>
        <fullName evidence="6">Ribosomal processing cysteine protease Prp</fullName>
    </recommendedName>
</protein>
<dbReference type="Proteomes" id="UP000009222">
    <property type="component" value="Chromosome"/>
</dbReference>
<dbReference type="STRING" id="545695.TREAZ_3494"/>
<evidence type="ECO:0000313" key="7">
    <source>
        <dbReference type="EMBL" id="AEF82342.1"/>
    </source>
</evidence>
<dbReference type="eggNOG" id="COG2868">
    <property type="taxonomic scope" value="Bacteria"/>
</dbReference>
<keyword evidence="1" id="KW-0690">Ribosome biogenesis</keyword>
<dbReference type="GO" id="GO:0008234">
    <property type="term" value="F:cysteine-type peptidase activity"/>
    <property type="evidence" value="ECO:0007669"/>
    <property type="project" value="UniProtKB-KW"/>
</dbReference>
<accession>F5Y7D8</accession>
<evidence type="ECO:0000256" key="4">
    <source>
        <dbReference type="ARBA" id="ARBA00022807"/>
    </source>
</evidence>